<name>A0A0Q9YI41_9GAMM</name>
<dbReference type="AlphaFoldDB" id="A0A0Q9YI41"/>
<gene>
    <name evidence="2" type="ORF">HT99x_015260</name>
    <name evidence="1" type="ORF">HT99x_02628</name>
</gene>
<dbReference type="InterPro" id="IPR045503">
    <property type="entry name" value="DUF6488"/>
</dbReference>
<dbReference type="OrthoDB" id="5616427at2"/>
<dbReference type="Proteomes" id="UP000051497">
    <property type="component" value="Unassembled WGS sequence"/>
</dbReference>
<dbReference type="EMBL" id="LKAJ02000002">
    <property type="protein sequence ID" value="MCS5712796.1"/>
    <property type="molecule type" value="Genomic_DNA"/>
</dbReference>
<dbReference type="Pfam" id="PF20098">
    <property type="entry name" value="DUF6488"/>
    <property type="match status" value="1"/>
</dbReference>
<evidence type="ECO:0000313" key="1">
    <source>
        <dbReference type="EMBL" id="KRG20236.1"/>
    </source>
</evidence>
<protein>
    <submittedName>
        <fullName evidence="1">Uncharacterized protein</fullName>
    </submittedName>
</protein>
<organism evidence="1">
    <name type="scientific">Candidatus Berkiella aquae</name>
    <dbReference type="NCBI Taxonomy" id="295108"/>
    <lineage>
        <taxon>Bacteria</taxon>
        <taxon>Pseudomonadati</taxon>
        <taxon>Pseudomonadota</taxon>
        <taxon>Gammaproteobacteria</taxon>
        <taxon>Candidatus Berkiellales</taxon>
        <taxon>Candidatus Berkiellaceae</taxon>
        <taxon>Candidatus Berkiella</taxon>
    </lineage>
</organism>
<accession>A0A0Q9YI41</accession>
<dbReference type="EMBL" id="LKAJ01000014">
    <property type="protein sequence ID" value="KRG20236.1"/>
    <property type="molecule type" value="Genomic_DNA"/>
</dbReference>
<dbReference type="STRING" id="295108.HT99x_02628"/>
<reference evidence="2" key="3">
    <citation type="submission" date="2021-06" db="EMBL/GenBank/DDBJ databases">
        <title>Genomic Description and Analysis of Intracellular Bacteria, Candidatus Berkiella cookevillensis and Candidatus Berkiella aquae.</title>
        <authorList>
            <person name="Kidane D.T."/>
            <person name="Mehari Y.T."/>
            <person name="Rice F.C."/>
            <person name="Arivett B.A."/>
            <person name="Farone A.L."/>
            <person name="Berk S.G."/>
            <person name="Farone M.B."/>
        </authorList>
    </citation>
    <scope>NUCLEOTIDE SEQUENCE</scope>
    <source>
        <strain evidence="2">HT99</strain>
    </source>
</reference>
<dbReference type="RefSeq" id="WP_075067230.1">
    <property type="nucleotide sequence ID" value="NZ_LKAJ02000002.1"/>
</dbReference>
<evidence type="ECO:0000313" key="3">
    <source>
        <dbReference type="Proteomes" id="UP000051497"/>
    </source>
</evidence>
<evidence type="ECO:0000313" key="2">
    <source>
        <dbReference type="EMBL" id="MCS5712796.1"/>
    </source>
</evidence>
<proteinExistence type="predicted"/>
<sequence length="113" mass="12921">MKTNYGKRLMILILGIFSLQYSMISIGHEGHAEPVEKTQIVENANKVINMAIEQKKLEPSWKVAKADEPKIVDEDKGGQWVIKFTNPEINKNNELFIFFKLDGKYVAMNHTGK</sequence>
<reference evidence="1" key="1">
    <citation type="submission" date="2015-09" db="EMBL/GenBank/DDBJ databases">
        <title>Draft Genome Sequences of Two Novel Amoeba-resistant Intranuclear Bacteria, Candidatus Berkiella cookevillensis and Candidatus Berkiella aquae.</title>
        <authorList>
            <person name="Mehari Y.T."/>
            <person name="Arivett B.A."/>
            <person name="Farone A.L."/>
            <person name="Gunderson J.H."/>
            <person name="Farone M.B."/>
        </authorList>
    </citation>
    <scope>NUCLEOTIDE SEQUENCE [LARGE SCALE GENOMIC DNA]</scope>
    <source>
        <strain evidence="1">HT99</strain>
    </source>
</reference>
<reference evidence="2" key="2">
    <citation type="journal article" date="2016" name="Genome Announc.">
        <title>Draft Genome Sequences of Two Novel Amoeba-Resistant Intranuclear Bacteria, 'Candidatus Berkiella cookevillensis' and 'Candidatus Berkiella aquae'.</title>
        <authorList>
            <person name="Mehari Y.T."/>
            <person name="Arivett B.A."/>
            <person name="Farone A.L."/>
            <person name="Gunderson J.H."/>
            <person name="Farone M.B."/>
        </authorList>
    </citation>
    <scope>NUCLEOTIDE SEQUENCE</scope>
    <source>
        <strain evidence="2">HT99</strain>
    </source>
</reference>
<comment type="caution">
    <text evidence="1">The sequence shown here is derived from an EMBL/GenBank/DDBJ whole genome shotgun (WGS) entry which is preliminary data.</text>
</comment>
<keyword evidence="3" id="KW-1185">Reference proteome</keyword>